<name>A0A2T6BHV5_9RHOB</name>
<dbReference type="RefSeq" id="WP_158269886.1">
    <property type="nucleotide sequence ID" value="NZ_QBKS01000001.1"/>
</dbReference>
<feature type="region of interest" description="Disordered" evidence="1">
    <location>
        <begin position="56"/>
        <end position="78"/>
    </location>
</feature>
<dbReference type="Pfam" id="PF13704">
    <property type="entry name" value="Glyco_tranf_2_4"/>
    <property type="match status" value="1"/>
</dbReference>
<keyword evidence="3" id="KW-1185">Reference proteome</keyword>
<dbReference type="GO" id="GO:0016740">
    <property type="term" value="F:transferase activity"/>
    <property type="evidence" value="ECO:0007669"/>
    <property type="project" value="UniProtKB-KW"/>
</dbReference>
<dbReference type="Proteomes" id="UP000243978">
    <property type="component" value="Unassembled WGS sequence"/>
</dbReference>
<comment type="caution">
    <text evidence="2">The sequence shown here is derived from an EMBL/GenBank/DDBJ whole genome shotgun (WGS) entry which is preliminary data.</text>
</comment>
<evidence type="ECO:0000256" key="1">
    <source>
        <dbReference type="SAM" id="MobiDB-lite"/>
    </source>
</evidence>
<evidence type="ECO:0000313" key="3">
    <source>
        <dbReference type="Proteomes" id="UP000243978"/>
    </source>
</evidence>
<accession>A0A2T6BHV5</accession>
<dbReference type="AlphaFoldDB" id="A0A2T6BHV5"/>
<organism evidence="2 3">
    <name type="scientific">Litoreibacter ponti</name>
    <dbReference type="NCBI Taxonomy" id="1510457"/>
    <lineage>
        <taxon>Bacteria</taxon>
        <taxon>Pseudomonadati</taxon>
        <taxon>Pseudomonadota</taxon>
        <taxon>Alphaproteobacteria</taxon>
        <taxon>Rhodobacterales</taxon>
        <taxon>Roseobacteraceae</taxon>
        <taxon>Litoreibacter</taxon>
    </lineage>
</organism>
<protein>
    <submittedName>
        <fullName evidence="2">Glycosyl transferase family 2</fullName>
    </submittedName>
</protein>
<dbReference type="OrthoDB" id="4964299at2"/>
<dbReference type="EMBL" id="QBKS01000001">
    <property type="protein sequence ID" value="PTX55645.1"/>
    <property type="molecule type" value="Genomic_DNA"/>
</dbReference>
<proteinExistence type="predicted"/>
<gene>
    <name evidence="2" type="ORF">C8N43_0284</name>
</gene>
<sequence length="282" mass="31683">MSAETHLIAAAMRNEGPYLVEWIAHHLGLGFDHALVFTHGSQDGTDKMLRRLEKLGVATHRRNPPPERRTGGHRPRAARRALRDPVYLAHDWAMFIDPNEFVNLDASHISALTARGLPLTLPRRIFGSAGVSSFHDGFQTETFRRAAAELSPLGPRSLHRTAVQTPAEPPSAQFGQINCYATRTREAFLLEAHLTGKAPARFHTLNRAEVYDASILPKLDAMKDIYDELMSDHKLARLHNRAVEWHRTQIDRLKQTEAGREIERALKPGLALFPGLRQRLSA</sequence>
<keyword evidence="2" id="KW-0808">Transferase</keyword>
<reference evidence="2 3" key="1">
    <citation type="submission" date="2018-04" db="EMBL/GenBank/DDBJ databases">
        <title>Genomic Encyclopedia of Archaeal and Bacterial Type Strains, Phase II (KMG-II): from individual species to whole genera.</title>
        <authorList>
            <person name="Goeker M."/>
        </authorList>
    </citation>
    <scope>NUCLEOTIDE SEQUENCE [LARGE SCALE GENOMIC DNA]</scope>
    <source>
        <strain evidence="2 3">DSM 100977</strain>
    </source>
</reference>
<evidence type="ECO:0000313" key="2">
    <source>
        <dbReference type="EMBL" id="PTX55645.1"/>
    </source>
</evidence>